<evidence type="ECO:0000313" key="2">
    <source>
        <dbReference type="EMBL" id="QGA27619.1"/>
    </source>
</evidence>
<protein>
    <recommendedName>
        <fullName evidence="4">Phosphatidate cytidylyltransferase</fullName>
    </recommendedName>
</protein>
<evidence type="ECO:0008006" key="4">
    <source>
        <dbReference type="Google" id="ProtNLM"/>
    </source>
</evidence>
<name>A0A5Q0QEG2_9SPHI</name>
<dbReference type="AlphaFoldDB" id="A0A5Q0QEG2"/>
<dbReference type="EMBL" id="CP045652">
    <property type="protein sequence ID" value="QGA27619.1"/>
    <property type="molecule type" value="Genomic_DNA"/>
</dbReference>
<keyword evidence="1" id="KW-0472">Membrane</keyword>
<organism evidence="2 3">
    <name type="scientific">Sphingobacterium zhuxiongii</name>
    <dbReference type="NCBI Taxonomy" id="2662364"/>
    <lineage>
        <taxon>Bacteria</taxon>
        <taxon>Pseudomonadati</taxon>
        <taxon>Bacteroidota</taxon>
        <taxon>Sphingobacteriia</taxon>
        <taxon>Sphingobacteriales</taxon>
        <taxon>Sphingobacteriaceae</taxon>
        <taxon>Sphingobacterium</taxon>
    </lineage>
</organism>
<dbReference type="Proteomes" id="UP000326921">
    <property type="component" value="Chromosome"/>
</dbReference>
<feature type="transmembrane region" description="Helical" evidence="1">
    <location>
        <begin position="31"/>
        <end position="51"/>
    </location>
</feature>
<sequence length="62" mass="6615">MIMNRFGIGFLVFAATTLLSSCSVIEGIFKAGVWSGIIVVVIVVALIVWLISRFTNRGGGVN</sequence>
<gene>
    <name evidence="2" type="ORF">GFH32_15400</name>
</gene>
<reference evidence="2 3" key="1">
    <citation type="submission" date="2019-10" db="EMBL/GenBank/DDBJ databases">
        <authorList>
            <person name="Dong K."/>
        </authorList>
    </citation>
    <scope>NUCLEOTIDE SEQUENCE [LARGE SCALE GENOMIC DNA]</scope>
    <source>
        <strain evidence="3">dk4302</strain>
    </source>
</reference>
<accession>A0A5Q0QEG2</accession>
<proteinExistence type="predicted"/>
<keyword evidence="3" id="KW-1185">Reference proteome</keyword>
<dbReference type="KEGG" id="sphe:GFH32_15400"/>
<keyword evidence="1" id="KW-1133">Transmembrane helix</keyword>
<keyword evidence="1" id="KW-0812">Transmembrane</keyword>
<evidence type="ECO:0000313" key="3">
    <source>
        <dbReference type="Proteomes" id="UP000326921"/>
    </source>
</evidence>
<dbReference type="PROSITE" id="PS51257">
    <property type="entry name" value="PROKAR_LIPOPROTEIN"/>
    <property type="match status" value="1"/>
</dbReference>
<evidence type="ECO:0000256" key="1">
    <source>
        <dbReference type="SAM" id="Phobius"/>
    </source>
</evidence>